<dbReference type="PANTHER" id="PTHR23320:SF155">
    <property type="entry name" value="MEMBRANE-SPANNING 4-DOMAINS SUBFAMILY A MEMBER 8"/>
    <property type="match status" value="1"/>
</dbReference>
<dbReference type="AlphaFoldDB" id="A0A3L8S5F8"/>
<evidence type="ECO:0000313" key="7">
    <source>
        <dbReference type="EMBL" id="RLV97232.1"/>
    </source>
</evidence>
<evidence type="ECO:0000313" key="8">
    <source>
        <dbReference type="Proteomes" id="UP000276834"/>
    </source>
</evidence>
<evidence type="ECO:0000256" key="1">
    <source>
        <dbReference type="ARBA" id="ARBA00004141"/>
    </source>
</evidence>
<evidence type="ECO:0000256" key="5">
    <source>
        <dbReference type="ARBA" id="ARBA00023136"/>
    </source>
</evidence>
<sequence>MGAGRGGVGQGRPRWGPGLLRGVPVPPALLMQGMRSLRLGSRAVMYTAETLPKGKNRVMGGGSVGVELTPFPPIPLFQTIQIMTGFLHIGFGIVLTTLTNVYTSVFVIGEIPFLGGVSFIISGCLSIGAEKSPTECAVKGSQTMNVISAIFALLGIVAFIVDLNLNGLYRSSFNYYSYLVLLAGNGISIVLLIFTILEFCIAVATANFWCRATRLSSNEAMLIVPSATRVDLAVPPAELPQPPSYSELAAPEV</sequence>
<dbReference type="Proteomes" id="UP000276834">
    <property type="component" value="Unassembled WGS sequence"/>
</dbReference>
<dbReference type="InterPro" id="IPR030417">
    <property type="entry name" value="MS4A"/>
</dbReference>
<keyword evidence="8" id="KW-1185">Reference proteome</keyword>
<organism evidence="7 8">
    <name type="scientific">Chloebia gouldiae</name>
    <name type="common">Gouldian finch</name>
    <name type="synonym">Erythrura gouldiae</name>
    <dbReference type="NCBI Taxonomy" id="44316"/>
    <lineage>
        <taxon>Eukaryota</taxon>
        <taxon>Metazoa</taxon>
        <taxon>Chordata</taxon>
        <taxon>Craniata</taxon>
        <taxon>Vertebrata</taxon>
        <taxon>Euteleostomi</taxon>
        <taxon>Archelosauria</taxon>
        <taxon>Archosauria</taxon>
        <taxon>Dinosauria</taxon>
        <taxon>Saurischia</taxon>
        <taxon>Theropoda</taxon>
        <taxon>Coelurosauria</taxon>
        <taxon>Aves</taxon>
        <taxon>Neognathae</taxon>
        <taxon>Neoaves</taxon>
        <taxon>Telluraves</taxon>
        <taxon>Australaves</taxon>
        <taxon>Passeriformes</taxon>
        <taxon>Passeroidea</taxon>
        <taxon>Passeridae</taxon>
        <taxon>Chloebia</taxon>
    </lineage>
</organism>
<evidence type="ECO:0000256" key="4">
    <source>
        <dbReference type="ARBA" id="ARBA00022989"/>
    </source>
</evidence>
<feature type="transmembrane region" description="Helical" evidence="6">
    <location>
        <begin position="175"/>
        <end position="204"/>
    </location>
</feature>
<dbReference type="EMBL" id="QUSF01000061">
    <property type="protein sequence ID" value="RLV97232.1"/>
    <property type="molecule type" value="Genomic_DNA"/>
</dbReference>
<dbReference type="PANTHER" id="PTHR23320">
    <property type="entry name" value="MEMBRANE-SPANNING 4-DOMAINS SUBFAMILY A MS4A -RELATED"/>
    <property type="match status" value="1"/>
</dbReference>
<keyword evidence="5 6" id="KW-0472">Membrane</keyword>
<evidence type="ECO:0000256" key="6">
    <source>
        <dbReference type="SAM" id="Phobius"/>
    </source>
</evidence>
<gene>
    <name evidence="7" type="ORF">DV515_00012048</name>
</gene>
<dbReference type="STRING" id="44316.ENSEGOP00005019090"/>
<keyword evidence="3 6" id="KW-0812">Transmembrane</keyword>
<evidence type="ECO:0008006" key="9">
    <source>
        <dbReference type="Google" id="ProtNLM"/>
    </source>
</evidence>
<keyword evidence="4 6" id="KW-1133">Transmembrane helix</keyword>
<feature type="transmembrane region" description="Helical" evidence="6">
    <location>
        <begin position="86"/>
        <end position="105"/>
    </location>
</feature>
<dbReference type="InterPro" id="IPR007237">
    <property type="entry name" value="CD20-like"/>
</dbReference>
<comment type="caution">
    <text evidence="7">The sequence shown here is derived from an EMBL/GenBank/DDBJ whole genome shotgun (WGS) entry which is preliminary data.</text>
</comment>
<evidence type="ECO:0000256" key="3">
    <source>
        <dbReference type="ARBA" id="ARBA00022692"/>
    </source>
</evidence>
<evidence type="ECO:0000256" key="2">
    <source>
        <dbReference type="ARBA" id="ARBA00009565"/>
    </source>
</evidence>
<dbReference type="GO" id="GO:0007166">
    <property type="term" value="P:cell surface receptor signaling pathway"/>
    <property type="evidence" value="ECO:0007669"/>
    <property type="project" value="TreeGrafter"/>
</dbReference>
<dbReference type="GO" id="GO:0005886">
    <property type="term" value="C:plasma membrane"/>
    <property type="evidence" value="ECO:0007669"/>
    <property type="project" value="TreeGrafter"/>
</dbReference>
<reference evidence="7 8" key="1">
    <citation type="journal article" date="2018" name="Proc. R. Soc. B">
        <title>A non-coding region near Follistatin controls head colour polymorphism in the Gouldian finch.</title>
        <authorList>
            <person name="Toomey M.B."/>
            <person name="Marques C.I."/>
            <person name="Andrade P."/>
            <person name="Araujo P.M."/>
            <person name="Sabatino S."/>
            <person name="Gazda M.A."/>
            <person name="Afonso S."/>
            <person name="Lopes R.J."/>
            <person name="Corbo J.C."/>
            <person name="Carneiro M."/>
        </authorList>
    </citation>
    <scope>NUCLEOTIDE SEQUENCE [LARGE SCALE GENOMIC DNA]</scope>
    <source>
        <strain evidence="7">Red01</strain>
        <tissue evidence="7">Muscle</tissue>
    </source>
</reference>
<comment type="subcellular location">
    <subcellularLocation>
        <location evidence="1">Membrane</location>
        <topology evidence="1">Multi-pass membrane protein</topology>
    </subcellularLocation>
</comment>
<protein>
    <recommendedName>
        <fullName evidence="9">Membrane-spanning 4-domains subfamily A member 12</fullName>
    </recommendedName>
</protein>
<dbReference type="OrthoDB" id="8951938at2759"/>
<proteinExistence type="inferred from homology"/>
<feature type="transmembrane region" description="Helical" evidence="6">
    <location>
        <begin position="150"/>
        <end position="169"/>
    </location>
</feature>
<accession>A0A3L8S5F8</accession>
<comment type="similarity">
    <text evidence="2">Belongs to the MS4A family.</text>
</comment>
<dbReference type="Pfam" id="PF04103">
    <property type="entry name" value="CD20"/>
    <property type="match status" value="1"/>
</dbReference>
<name>A0A3L8S5F8_CHLGU</name>